<dbReference type="EMBL" id="JBHSFS010000017">
    <property type="protein sequence ID" value="MFC4517067.1"/>
    <property type="molecule type" value="Genomic_DNA"/>
</dbReference>
<proteinExistence type="predicted"/>
<protein>
    <submittedName>
        <fullName evidence="2">Gas vesicle protein GvpO</fullName>
    </submittedName>
</protein>
<gene>
    <name evidence="2" type="primary">gvpO</name>
    <name evidence="2" type="ORF">ACFPEN_29620</name>
</gene>
<sequence length="150" mass="16431">MTDSPGRPRRSGQSRKPSQSNREASQSDKPDDPDQPDQPDQPDNPGRLATSQPPAKGSDGTANPQELTAVQVLRAASEQLAELTGLRTEGISRLERTDAGWVAEAEVVEVARIPETMSVMGLYEVTLDPAGMLTGYRRVRRYERGRTDSR</sequence>
<evidence type="ECO:0000313" key="3">
    <source>
        <dbReference type="Proteomes" id="UP001595990"/>
    </source>
</evidence>
<organism evidence="2 3">
    <name type="scientific">Streptomyces ehimensis</name>
    <dbReference type="NCBI Taxonomy" id="68195"/>
    <lineage>
        <taxon>Bacteria</taxon>
        <taxon>Bacillati</taxon>
        <taxon>Actinomycetota</taxon>
        <taxon>Actinomycetes</taxon>
        <taxon>Kitasatosporales</taxon>
        <taxon>Streptomycetaceae</taxon>
        <taxon>Streptomyces</taxon>
    </lineage>
</organism>
<dbReference type="Proteomes" id="UP001595990">
    <property type="component" value="Unassembled WGS sequence"/>
</dbReference>
<reference evidence="3" key="1">
    <citation type="journal article" date="2019" name="Int. J. Syst. Evol. Microbiol.">
        <title>The Global Catalogue of Microorganisms (GCM) 10K type strain sequencing project: providing services to taxonomists for standard genome sequencing and annotation.</title>
        <authorList>
            <consortium name="The Broad Institute Genomics Platform"/>
            <consortium name="The Broad Institute Genome Sequencing Center for Infectious Disease"/>
            <person name="Wu L."/>
            <person name="Ma J."/>
        </authorList>
    </citation>
    <scope>NUCLEOTIDE SEQUENCE [LARGE SCALE GENOMIC DNA]</scope>
    <source>
        <strain evidence="3">CECT 8064</strain>
    </source>
</reference>
<dbReference type="Pfam" id="PF05800">
    <property type="entry name" value="GvpO"/>
    <property type="match status" value="1"/>
</dbReference>
<dbReference type="InterPro" id="IPR008634">
    <property type="entry name" value="Gas-vesicle_GvpO"/>
</dbReference>
<comment type="caution">
    <text evidence="2">The sequence shown here is derived from an EMBL/GenBank/DDBJ whole genome shotgun (WGS) entry which is preliminary data.</text>
</comment>
<keyword evidence="3" id="KW-1185">Reference proteome</keyword>
<dbReference type="RefSeq" id="WP_417923860.1">
    <property type="nucleotide sequence ID" value="NZ_JBHSFS010000017.1"/>
</dbReference>
<name>A0ABV9BSI9_9ACTN</name>
<evidence type="ECO:0000313" key="2">
    <source>
        <dbReference type="EMBL" id="MFC4517067.1"/>
    </source>
</evidence>
<feature type="region of interest" description="Disordered" evidence="1">
    <location>
        <begin position="1"/>
        <end position="66"/>
    </location>
</feature>
<accession>A0ABV9BSI9</accession>
<evidence type="ECO:0000256" key="1">
    <source>
        <dbReference type="SAM" id="MobiDB-lite"/>
    </source>
</evidence>